<evidence type="ECO:0000313" key="1">
    <source>
        <dbReference type="Proteomes" id="UP000035680"/>
    </source>
</evidence>
<organism evidence="1 2">
    <name type="scientific">Strongyloides venezuelensis</name>
    <name type="common">Threadworm</name>
    <dbReference type="NCBI Taxonomy" id="75913"/>
    <lineage>
        <taxon>Eukaryota</taxon>
        <taxon>Metazoa</taxon>
        <taxon>Ecdysozoa</taxon>
        <taxon>Nematoda</taxon>
        <taxon>Chromadorea</taxon>
        <taxon>Rhabditida</taxon>
        <taxon>Tylenchina</taxon>
        <taxon>Panagrolaimomorpha</taxon>
        <taxon>Strongyloidoidea</taxon>
        <taxon>Strongyloididae</taxon>
        <taxon>Strongyloides</taxon>
    </lineage>
</organism>
<reference evidence="2" key="2">
    <citation type="submission" date="2015-08" db="UniProtKB">
        <authorList>
            <consortium name="WormBaseParasite"/>
        </authorList>
    </citation>
    <scope>IDENTIFICATION</scope>
</reference>
<sequence length="70" mass="8426">MRTVLTKATGMPLVCRYKYFFWIIRTKDSHSRGYRLQMSFVKVYRCGSFMNYKEEVDILEIISMKVTMLN</sequence>
<accession>A0A0K0FB95</accession>
<reference evidence="1" key="1">
    <citation type="submission" date="2014-07" db="EMBL/GenBank/DDBJ databases">
        <authorList>
            <person name="Martin A.A"/>
            <person name="De Silva N."/>
        </authorList>
    </citation>
    <scope>NUCLEOTIDE SEQUENCE</scope>
</reference>
<name>A0A0K0FB95_STRVS</name>
<dbReference type="Proteomes" id="UP000035680">
    <property type="component" value="Unassembled WGS sequence"/>
</dbReference>
<dbReference type="WBParaSite" id="SVE_0610200.1">
    <property type="protein sequence ID" value="SVE_0610200.1"/>
    <property type="gene ID" value="SVE_0610200"/>
</dbReference>
<keyword evidence="1" id="KW-1185">Reference proteome</keyword>
<proteinExistence type="predicted"/>
<dbReference type="AlphaFoldDB" id="A0A0K0FB95"/>
<evidence type="ECO:0000313" key="2">
    <source>
        <dbReference type="WBParaSite" id="SVE_0610200.1"/>
    </source>
</evidence>
<protein>
    <submittedName>
        <fullName evidence="2">Ovule protein</fullName>
    </submittedName>
</protein>